<dbReference type="AlphaFoldDB" id="A0AAW4FGV2"/>
<dbReference type="SUPFAM" id="SSF74650">
    <property type="entry name" value="Galactose mutarotase-like"/>
    <property type="match status" value="1"/>
</dbReference>
<dbReference type="Proteomes" id="UP000744980">
    <property type="component" value="Unassembled WGS sequence"/>
</dbReference>
<dbReference type="Pfam" id="PF01263">
    <property type="entry name" value="Aldose_epim"/>
    <property type="match status" value="1"/>
</dbReference>
<dbReference type="GO" id="GO:0030246">
    <property type="term" value="F:carbohydrate binding"/>
    <property type="evidence" value="ECO:0007669"/>
    <property type="project" value="InterPro"/>
</dbReference>
<dbReference type="EMBL" id="WXFA01000005">
    <property type="protein sequence ID" value="MBM3091313.1"/>
    <property type="molecule type" value="Genomic_DNA"/>
</dbReference>
<evidence type="ECO:0000313" key="1">
    <source>
        <dbReference type="EMBL" id="MBM3091313.1"/>
    </source>
</evidence>
<evidence type="ECO:0000313" key="2">
    <source>
        <dbReference type="Proteomes" id="UP000744980"/>
    </source>
</evidence>
<dbReference type="InterPro" id="IPR011013">
    <property type="entry name" value="Gal_mutarotase_sf_dom"/>
</dbReference>
<proteinExistence type="predicted"/>
<dbReference type="InterPro" id="IPR014718">
    <property type="entry name" value="GH-type_carb-bd"/>
</dbReference>
<dbReference type="RefSeq" id="WP_203527826.1">
    <property type="nucleotide sequence ID" value="NZ_CP083371.1"/>
</dbReference>
<reference evidence="1 2" key="1">
    <citation type="submission" date="2020-01" db="EMBL/GenBank/DDBJ databases">
        <title>Draft genome assembly of Ensifer adhaerens T173.</title>
        <authorList>
            <person name="Craig J.E."/>
            <person name="Stinchcombe J.R."/>
        </authorList>
    </citation>
    <scope>NUCLEOTIDE SEQUENCE [LARGE SCALE GENOMIC DNA]</scope>
    <source>
        <strain evidence="1 2">T173</strain>
    </source>
</reference>
<dbReference type="CDD" id="cd09021">
    <property type="entry name" value="Aldose_epim_Ec_YphB"/>
    <property type="match status" value="1"/>
</dbReference>
<accession>A0AAW4FGV2</accession>
<comment type="caution">
    <text evidence="1">The sequence shown here is derived from an EMBL/GenBank/DDBJ whole genome shotgun (WGS) entry which is preliminary data.</text>
</comment>
<gene>
    <name evidence="1" type="ORF">GFB56_10845</name>
</gene>
<dbReference type="GO" id="GO:0016853">
    <property type="term" value="F:isomerase activity"/>
    <property type="evidence" value="ECO:0007669"/>
    <property type="project" value="InterPro"/>
</dbReference>
<keyword evidence="2" id="KW-1185">Reference proteome</keyword>
<name>A0AAW4FGV2_9HYPH</name>
<sequence>MSSDVLPLSNGELLIELSRFGGSILSGSYCGVPIFRSTPTGGLASQHHGQEASFPLVPFGNRLEGNSFTFSGNRFVLVRNASDPCYLHGDGWLAAWQVVSHSETEACLRYVHEAVAPNPYAYEAVQRFTVEDDRLTVTLSVTNRSGFALPIGLGHHPFFPKTAGTRLIAKAERFWTEREGHLPDRPGPIPHTLEFERGNLLPRRWLNNAYEGWDGKAVIEWPEHDLYLEIDPQPVFGHFMLYSPADADFFCFEPMTHLPNGHHLAGLGGLTIVEHGQSLTGRLTLSPRPISSLKDLE</sequence>
<protein>
    <submittedName>
        <fullName evidence="1">Aldose 1-epimerase</fullName>
    </submittedName>
</protein>
<dbReference type="Gene3D" id="2.70.98.10">
    <property type="match status" value="1"/>
</dbReference>
<organism evidence="1 2">
    <name type="scientific">Ensifer canadensis</name>
    <dbReference type="NCBI Taxonomy" id="555315"/>
    <lineage>
        <taxon>Bacteria</taxon>
        <taxon>Pseudomonadati</taxon>
        <taxon>Pseudomonadota</taxon>
        <taxon>Alphaproteobacteria</taxon>
        <taxon>Hyphomicrobiales</taxon>
        <taxon>Rhizobiaceae</taxon>
        <taxon>Sinorhizobium/Ensifer group</taxon>
        <taxon>Ensifer</taxon>
    </lineage>
</organism>
<dbReference type="InterPro" id="IPR008183">
    <property type="entry name" value="Aldose_1/G6P_1-epimerase"/>
</dbReference>
<dbReference type="GO" id="GO:0005975">
    <property type="term" value="P:carbohydrate metabolic process"/>
    <property type="evidence" value="ECO:0007669"/>
    <property type="project" value="InterPro"/>
</dbReference>